<evidence type="ECO:0000313" key="3">
    <source>
        <dbReference type="Proteomes" id="UP000053326"/>
    </source>
</evidence>
<dbReference type="PANTHER" id="PTHR30337">
    <property type="entry name" value="COMPONENT OF ATP-DEPENDENT DSDNA EXONUCLEASE"/>
    <property type="match status" value="1"/>
</dbReference>
<dbReference type="AlphaFoldDB" id="A0A124FK88"/>
<dbReference type="Proteomes" id="UP000053326">
    <property type="component" value="Unassembled WGS sequence"/>
</dbReference>
<dbReference type="InterPro" id="IPR029052">
    <property type="entry name" value="Metallo-depent_PP-like"/>
</dbReference>
<organism evidence="2 3">
    <name type="scientific">Thermacetogenium phaeum</name>
    <dbReference type="NCBI Taxonomy" id="85874"/>
    <lineage>
        <taxon>Bacteria</taxon>
        <taxon>Bacillati</taxon>
        <taxon>Bacillota</taxon>
        <taxon>Clostridia</taxon>
        <taxon>Thermoanaerobacterales</taxon>
        <taxon>Thermoanaerobacteraceae</taxon>
        <taxon>Thermacetogenium</taxon>
    </lineage>
</organism>
<sequence>MRFLFFTDDHKRGTTPENRKDNFPAALERKLREVVQIAREREVDYVLHGGDFFDVPAPALSVCADFLEVFQQFPVPVFTIPGNHDLFGHNSETLPRTMLGFAARLGIVRLLKRDPVYLEKNGLRVQLTGQGYHVDMDRRDPRLDYTVKKKDCDYAIHVVHGMLLERAIFPGAFYTLIEQVWDTEADFTLVGHNHLGFNTTEKDGKYFLNPGALARLSNHPAEMKRPVQVVIIDLGGSRPAYETVRLKSAAPGEDVLDRTRLEESAFREQRLAGYLAEVKAAGSYRRTDVRTLLEEIARSEKLPPKVIQEALKRIAQAEEALMQGEDGV</sequence>
<dbReference type="Gene3D" id="3.60.21.10">
    <property type="match status" value="1"/>
</dbReference>
<proteinExistence type="predicted"/>
<evidence type="ECO:0000259" key="1">
    <source>
        <dbReference type="Pfam" id="PF00149"/>
    </source>
</evidence>
<dbReference type="SUPFAM" id="SSF56300">
    <property type="entry name" value="Metallo-dependent phosphatases"/>
    <property type="match status" value="1"/>
</dbReference>
<gene>
    <name evidence="2" type="ORF">XD66_0848</name>
</gene>
<dbReference type="Pfam" id="PF00149">
    <property type="entry name" value="Metallophos"/>
    <property type="match status" value="1"/>
</dbReference>
<dbReference type="InterPro" id="IPR050535">
    <property type="entry name" value="DNA_Repair-Maintenance_Comp"/>
</dbReference>
<protein>
    <submittedName>
        <fullName evidence="2">Metallophosphoesterase</fullName>
    </submittedName>
</protein>
<dbReference type="PANTHER" id="PTHR30337:SF0">
    <property type="entry name" value="NUCLEASE SBCCD SUBUNIT D"/>
    <property type="match status" value="1"/>
</dbReference>
<dbReference type="GO" id="GO:0016787">
    <property type="term" value="F:hydrolase activity"/>
    <property type="evidence" value="ECO:0007669"/>
    <property type="project" value="InterPro"/>
</dbReference>
<dbReference type="EMBL" id="LGFO01000093">
    <property type="protein sequence ID" value="KUK36444.1"/>
    <property type="molecule type" value="Genomic_DNA"/>
</dbReference>
<reference evidence="3" key="1">
    <citation type="journal article" date="2015" name="MBio">
        <title>Genome-Resolved Metagenomic Analysis Reveals Roles for Candidate Phyla and Other Microbial Community Members in Biogeochemical Transformations in Oil Reservoirs.</title>
        <authorList>
            <person name="Hu P."/>
            <person name="Tom L."/>
            <person name="Singh A."/>
            <person name="Thomas B.C."/>
            <person name="Baker B.J."/>
            <person name="Piceno Y.M."/>
            <person name="Andersen G.L."/>
            <person name="Banfield J.F."/>
        </authorList>
    </citation>
    <scope>NUCLEOTIDE SEQUENCE [LARGE SCALE GENOMIC DNA]</scope>
</reference>
<comment type="caution">
    <text evidence="2">The sequence shown here is derived from an EMBL/GenBank/DDBJ whole genome shotgun (WGS) entry which is preliminary data.</text>
</comment>
<dbReference type="InterPro" id="IPR004843">
    <property type="entry name" value="Calcineurin-like_PHP"/>
</dbReference>
<accession>A0A124FK88</accession>
<name>A0A124FK88_9THEO</name>
<feature type="domain" description="Calcineurin-like phosphoesterase" evidence="1">
    <location>
        <begin position="1"/>
        <end position="194"/>
    </location>
</feature>
<evidence type="ECO:0000313" key="2">
    <source>
        <dbReference type="EMBL" id="KUK36444.1"/>
    </source>
</evidence>